<keyword evidence="3 6" id="KW-0812">Transmembrane</keyword>
<evidence type="ECO:0000256" key="6">
    <source>
        <dbReference type="SAM" id="Phobius"/>
    </source>
</evidence>
<feature type="transmembrane region" description="Helical" evidence="6">
    <location>
        <begin position="54"/>
        <end position="76"/>
    </location>
</feature>
<dbReference type="AlphaFoldDB" id="A0A8S3R7P3"/>
<dbReference type="InterPro" id="IPR036397">
    <property type="entry name" value="RNaseH_sf"/>
</dbReference>
<feature type="transmembrane region" description="Helical" evidence="6">
    <location>
        <begin position="155"/>
        <end position="175"/>
    </location>
</feature>
<dbReference type="InterPro" id="IPR006043">
    <property type="entry name" value="NCS2"/>
</dbReference>
<evidence type="ECO:0000256" key="2">
    <source>
        <dbReference type="ARBA" id="ARBA00008821"/>
    </source>
</evidence>
<feature type="transmembrane region" description="Helical" evidence="6">
    <location>
        <begin position="327"/>
        <end position="346"/>
    </location>
</feature>
<evidence type="ECO:0000313" key="8">
    <source>
        <dbReference type="EMBL" id="CAG2204698.1"/>
    </source>
</evidence>
<comment type="caution">
    <text evidence="8">The sequence shown here is derived from an EMBL/GenBank/DDBJ whole genome shotgun (WGS) entry which is preliminary data.</text>
</comment>
<comment type="similarity">
    <text evidence="2">Belongs to the nucleobase:cation symporter-2 (NCS2) (TC 2.A.40) family.</text>
</comment>
<dbReference type="Pfam" id="PF20700">
    <property type="entry name" value="Mutator"/>
    <property type="match status" value="1"/>
</dbReference>
<feature type="transmembrane region" description="Helical" evidence="6">
    <location>
        <begin position="262"/>
        <end position="283"/>
    </location>
</feature>
<dbReference type="EMBL" id="CAJPWZ010000975">
    <property type="protein sequence ID" value="CAG2204698.1"/>
    <property type="molecule type" value="Genomic_DNA"/>
</dbReference>
<gene>
    <name evidence="8" type="ORF">MEDL_19117</name>
</gene>
<sequence length="1191" mass="131671">MQGSLILAGGLHMLIGLTGLVGVLLNVVGPLTVVPTLLLLGIELNGVMNTFCEPQWGVSAGTCLISIILAVYLNGWNMPLPMYTRSRGCHIILFAILIGWSVCGILTYAGALTSDPNDKQYKTRTDFGADTIERTPWATVPYPGQFGNSEFNTGIFLAFFLATLLSVIESIADYYACARLSHLPPPPLSAMNRGIMMEGFMSMIAGFFGAGHATTTYSNNIGLIGMTRVASRRVFQMLAIQLVICAVIGKLGAVFVTIPYPVLGGSSILSFGLFIGIMLSYLQFVDINLTRNMAVVGVSMLTGLMVPNWVKENSTAIKTGSDEFDKFLMMTLTNPSFFGGFVAFILDNTLKGTKRERGLAAWALGESQSVDTQSQIEEDLDIDQDDKDITWKDGRRLVELSLLAEALKACVGCGSNLKLHNTINEQRFGFASILNISCEQCGYLTAIPTSKRHFTGQRGPGAFDINTKMALGMTDCGSGHRQLNKLFATIGVPGISANALKTREREVNKPLVETAKNSCLEAIEEETSLTLDDTPNKGLAIKYDMCWQKRGSGRSYDSPSGVGTAIGSMTGKILDYGICGKNCRICLYAEKINIEARPHNCKKNWNQSSKAMEAFTGAKLMQNIEDLSHQPVTILIMDDDAATMSKAREVLGHELEKWSDIGHSKKSVGKALYNLQNKHKILTTRIIQYFQKCFSYAVTQNKDNALGLKDALQAIVEHVFGNHVKCGNWCKAGNVNYTYKSLPHGKPFENESLYVDLSIIFKSVANHSEKLAPGGSTRDVESTNNIYASKAHKRTCYSTSESLENRIAAAAAQKNIGYNYMEDVFVKAHLSPSKILEVNCQKLSRERKRQLKFEGDPEIKKRKLLMKKEKRSNTESLEKKEGVTYSSNMSFTSVACDASIPVIKYRPDLSEVASCENIVVFDLETSSLALDCDILQIAASHLHKTSQYSTYIQPGKSISTQASAVTGLTSKGGVLFYNGDPVQVLSQEAAFQNFTSWLEQHKPCVLAAHNCKTFDARRLLYSLSKYTCFGEFRQNVSGFVDTLPLFKTTYPDLPNHKQNTIFKEVCKSDYIAHNAVEDVEALRVLLGNISIDYKKFSFSIESMNSQMKFDNVSKVDQETFTPLITQKVISQRTADVMAKSGLKLNHIYYAFKKEGEDGIRELLLEKRRDGSPRVTKNKTIITKLIDYFKRQ</sequence>
<dbReference type="InterPro" id="IPR049012">
    <property type="entry name" value="Mutator_transp_dom"/>
</dbReference>
<dbReference type="SMART" id="SM00479">
    <property type="entry name" value="EXOIII"/>
    <property type="match status" value="1"/>
</dbReference>
<feature type="transmembrane region" description="Helical" evidence="6">
    <location>
        <begin position="12"/>
        <end position="42"/>
    </location>
</feature>
<evidence type="ECO:0000256" key="1">
    <source>
        <dbReference type="ARBA" id="ARBA00004141"/>
    </source>
</evidence>
<dbReference type="CDD" id="cd06127">
    <property type="entry name" value="DEDDh"/>
    <property type="match status" value="1"/>
</dbReference>
<feature type="transmembrane region" description="Helical" evidence="6">
    <location>
        <begin position="234"/>
        <end position="255"/>
    </location>
</feature>
<keyword evidence="5 6" id="KW-0472">Membrane</keyword>
<dbReference type="SUPFAM" id="SSF53098">
    <property type="entry name" value="Ribonuclease H-like"/>
    <property type="match status" value="1"/>
</dbReference>
<dbReference type="PANTHER" id="PTHR11119">
    <property type="entry name" value="XANTHINE-URACIL / VITAMIN C PERMEASE FAMILY MEMBER"/>
    <property type="match status" value="1"/>
</dbReference>
<dbReference type="Pfam" id="PF25244">
    <property type="entry name" value="PML_C"/>
    <property type="match status" value="1"/>
</dbReference>
<feature type="transmembrane region" description="Helical" evidence="6">
    <location>
        <begin position="195"/>
        <end position="214"/>
    </location>
</feature>
<evidence type="ECO:0000256" key="4">
    <source>
        <dbReference type="ARBA" id="ARBA00022989"/>
    </source>
</evidence>
<dbReference type="InterPro" id="IPR013520">
    <property type="entry name" value="Ribonucl_H"/>
</dbReference>
<dbReference type="InterPro" id="IPR012337">
    <property type="entry name" value="RNaseH-like_sf"/>
</dbReference>
<dbReference type="Gene3D" id="3.30.420.10">
    <property type="entry name" value="Ribonuclease H-like superfamily/Ribonuclease H"/>
    <property type="match status" value="1"/>
</dbReference>
<evidence type="ECO:0000313" key="9">
    <source>
        <dbReference type="Proteomes" id="UP000683360"/>
    </source>
</evidence>
<feature type="transmembrane region" description="Helical" evidence="6">
    <location>
        <begin position="88"/>
        <end position="111"/>
    </location>
</feature>
<dbReference type="Pfam" id="PF00929">
    <property type="entry name" value="RNase_T"/>
    <property type="match status" value="1"/>
</dbReference>
<evidence type="ECO:0000259" key="7">
    <source>
        <dbReference type="SMART" id="SM00479"/>
    </source>
</evidence>
<keyword evidence="9" id="KW-1185">Reference proteome</keyword>
<comment type="subcellular location">
    <subcellularLocation>
        <location evidence="1">Membrane</location>
        <topology evidence="1">Multi-pass membrane protein</topology>
    </subcellularLocation>
</comment>
<dbReference type="OrthoDB" id="1641903at2759"/>
<organism evidence="8 9">
    <name type="scientific">Mytilus edulis</name>
    <name type="common">Blue mussel</name>
    <dbReference type="NCBI Taxonomy" id="6550"/>
    <lineage>
        <taxon>Eukaryota</taxon>
        <taxon>Metazoa</taxon>
        <taxon>Spiralia</taxon>
        <taxon>Lophotrochozoa</taxon>
        <taxon>Mollusca</taxon>
        <taxon>Bivalvia</taxon>
        <taxon>Autobranchia</taxon>
        <taxon>Pteriomorphia</taxon>
        <taxon>Mytilida</taxon>
        <taxon>Mytiloidea</taxon>
        <taxon>Mytilidae</taxon>
        <taxon>Mytilinae</taxon>
        <taxon>Mytilus</taxon>
    </lineage>
</organism>
<accession>A0A8S3R7P3</accession>
<keyword evidence="4 6" id="KW-1133">Transmembrane helix</keyword>
<dbReference type="Proteomes" id="UP000683360">
    <property type="component" value="Unassembled WGS sequence"/>
</dbReference>
<dbReference type="GO" id="GO:0016020">
    <property type="term" value="C:membrane"/>
    <property type="evidence" value="ECO:0007669"/>
    <property type="project" value="UniProtKB-SubCell"/>
</dbReference>
<dbReference type="GO" id="GO:0003676">
    <property type="term" value="F:nucleic acid binding"/>
    <property type="evidence" value="ECO:0007669"/>
    <property type="project" value="InterPro"/>
</dbReference>
<feature type="domain" description="Exonuclease" evidence="7">
    <location>
        <begin position="917"/>
        <end position="1095"/>
    </location>
</feature>
<dbReference type="Pfam" id="PF00860">
    <property type="entry name" value="Xan_ur_permease"/>
    <property type="match status" value="1"/>
</dbReference>
<proteinExistence type="inferred from homology"/>
<evidence type="ECO:0000256" key="3">
    <source>
        <dbReference type="ARBA" id="ARBA00022692"/>
    </source>
</evidence>
<dbReference type="InterPro" id="IPR057617">
    <property type="entry name" value="PML_C"/>
</dbReference>
<name>A0A8S3R7P3_MYTED</name>
<reference evidence="8" key="1">
    <citation type="submission" date="2021-03" db="EMBL/GenBank/DDBJ databases">
        <authorList>
            <person name="Bekaert M."/>
        </authorList>
    </citation>
    <scope>NUCLEOTIDE SEQUENCE</scope>
</reference>
<protein>
    <submittedName>
        <fullName evidence="8">Solute carrier family 23 member 1</fullName>
    </submittedName>
</protein>
<dbReference type="GO" id="GO:0022857">
    <property type="term" value="F:transmembrane transporter activity"/>
    <property type="evidence" value="ECO:0007669"/>
    <property type="project" value="InterPro"/>
</dbReference>
<evidence type="ECO:0000256" key="5">
    <source>
        <dbReference type="ARBA" id="ARBA00023136"/>
    </source>
</evidence>